<feature type="domain" description="Carrier" evidence="4">
    <location>
        <begin position="8"/>
        <end position="86"/>
    </location>
</feature>
<evidence type="ECO:0000256" key="1">
    <source>
        <dbReference type="ARBA" id="ARBA00022450"/>
    </source>
</evidence>
<dbReference type="Pfam" id="PF00550">
    <property type="entry name" value="PP-binding"/>
    <property type="match status" value="3"/>
</dbReference>
<keyword evidence="3" id="KW-0436">Ligase</keyword>
<dbReference type="Gene3D" id="3.30.559.10">
    <property type="entry name" value="Chloramphenicol acetyltransferase-like domain"/>
    <property type="match status" value="4"/>
</dbReference>
<sequence>MSSGASAKSTLTVIEILRRLISKVLAVPLESIEDEASFVSLGGDSFKAVHLYQNCVHEGMGVRFQDILHKSLADLSSLAESSLANTPNAVPASRGKQAHETFPRMPVQYDFSKIYVELKEKHGLEAEDVENIYPCSPMQESMYVGQSLSSKRLYRTRGLFEGQSGFNLSSFEAAWNDVVRRHEALRTIYVETSDPSSGRLLDAVVLRARVCKVAVLQVDDIADVKRRFTAGDLGGELRDKSDSQPSITIYSNTRGTESTQMLFQVDLNHLTVDGSSLLIIIDELVQSLQDSHFTEPAPGYGNYIDYIRNQADEDGALDFWIEYLNGAEPCYFPTMNDNNQGSGGSFEVVEMPLNTSLNELRTFCRNFNATISNTLQAVWALVLHTYTGDSDVCFGYLSSGRSLPIPGVSEIVGPMMNLLACRVVGIDSKSLGDLIECLKGDFVNALPHQCFSIGKVQRILGTNETKLFNTVMTSYYSPAMSNNGGSDFFRLIASHNASDFDLVLKVVYSDLDIRVRLAYSRATLSPAMAKKVSYTFSSILRRLTVMTNPSTCVNQATMISPWDMQQVKTWHKQNVPSETVLKPLHQLIDNQSRLQPDAPAIYAWDGGMTYHELSDAAMAVAHYIVGLDIGTGAFVALCFEKSKWYSVALLGVLKSGYAFVPIDISNPTARRKEILQQLEISSESGLVICSRNQVASLESSARHLLVLDDDMLAVIASMDGTQPLPKVSLTDPAYVIFTSGSTGTPKGVVIQHGAYAYAAQAHSAEIHINADSIVLQFASYGFDTSMEDHLTTFIGGACLCVASEEDRLSLPDLASFASKSRVNWAHLTPSFAELLTPALIPTMKTMVVGGEPMTAKTIQNWTSSQQTELIQVYGPSECCVTSTISPVMAPNSDPTNIGWAVPGCKTWVVSTNNRNALQAVGAVGELLMEGPILAKGYLNSPEQTGNSFVGGYDWAPDKRLYRTGDLVKYDSHGQLHFVGRRDGQVKLRGQRIEMGEIERQLALDPRVQNCLVIVPRSGPCANRLTAVIMLRERFSEVTNEISALSSSIELLDISWFDHVSCMRDYLLDKLPPYMNPEVWIILKSIPRNSSGKLDRMKVTKYLESLTPEEFADILPRMEETTSERPGTEVELIMRHIWSEVLNIPEEEICWDSSFYYLGGDSISAMTISSMSRQIGLDVSATDVLRHRTIERLIRASMQLIPHKLTQMTAVVDSITTGSFALSPIQQLHFQASPDGDNLDQQTVVVQVTKKVDQQELLKALRSLLQIHPMLRARFGCHNGEWTQMIPMSAVEFESNDCRLRFHNRDELKYVIECVGEAKTSIHLAKGPLVAVDIFETTNKTLMSITIHHLVVDAVSWRIIFRQLESFLVTGKPASQEGASFQSWSLAQQKFASDLEIQDVLPTGEHHVVADLEFWGMNGKTNHFGDTVCFAITLDAGLTQSLSSTQATSGIGALDVLVFSIIESFFEIFGRNPFVFTEGHGREVFSSNIDPSDTVGWFTTFSPIVVEHHGNVLKKVHKFLADTPLKGLSYFASRFLSKAGTEAFRDRHFPMEITLNYLGTFQQFEKEGSLFKRCDDVLDAKLSEIKRQQRAGSSRHALISILAATKNDQLCIHVEWHKRMNHQLQLADWLLQLEHILKITISNLESTSSPPTPTISLSKTLPSSVCLGRTQFSNALNLAASRFRLQPGDIEVIYPCSPIQDSLMMSQLKSPNSLYNQHFLFKLSGQEPLDPDRLLLAWKNVVTSQSILRTVFLEDDSGNFLQVVLRSVDPNVEVLSLEDEGDLATLWAQQSHSTGIAPLHGNILHRLQIYMADNGSAYCLLNKNHLISDGTTSRLLIRNFLAEYNGCSTQNVFAYSNYIDYIRKQDIKNTLQYWTQYLDGAASCYFPRLLQHLPATNDITDFIRTSAVISDKTSLSAACRDLDLTLPVIFQAAWAVVLSVYLNSDDVVFGVLGHGRDIPIIGASEIIGPMATIVPMRVQLDNCLSISKVLRNVHDDSIEQTSRQAISLAQITHAAKRNGNAIFNTIFNFQKAITMPESGSIKSELQFSHDASEYDIAVCVTEEPDLFRVTIESPTHFMSKLQSQRLMMVYEATVHTISSNPKTTVRELSLATHLDRSQLQEWNSTRLEPNKQCVHNMIAETTRRQPLRPAICSWDGDLSYTDLDSLSTKLATRLQALGAGPEVIVVMCFEKSLWAVVAMLAVAKSGAAFVHIDPQGAPNRTESVIKQTKSCLGLTSAGQYDKLTSFIETVVIVNKASIEELPSSASGDATTPSVDASNTLYVIFTSGTTGVPKGVVIQHKSFCSAVASNRSWLQLKPESRVLQFTNYCFDASLEEIFTVLVAGGCICIPSETERMSDIPGFVARKQVNWAAFTPSFLRTLNPDELHSLEFITVHAEPMGQDLVARWAGNIHLRPSYGPTECSVTSTVGAPFSIDTDATNIGWPVGCWGWVVHPENHDILMPIGAVGELLLDGPIVGKGYLNDEVNTAAAFINPPTWAVALNSSDINDCPRKLYKTGDLVRYAEDGSLLIQRRKDYSQVKIRGQRVELNEIHHHLNNLSGIIQHSTVLVPTSGALKGRLVAVASLAFISSYLVMNSHNKGIAIIRKNDLDTTESQNIGTLMDEVISKLRKELPQYMVPETWLLVRNLPLQLSLKMDRQSVVSWVNDIDEKTQQAALDVYHTGNTIEQQGSRTEEIIRKIWGEVLGMQPSRIGLDQSFFRLGGDSIYAMQVMQLCKEAGFRITTQDVLGNPTVRQLACVACSAAGVLCSIPTPPQSPDSYSSLPPFARLILSTEENIETVTPCSPFQQRMYHAFLKKPHKPYLFNSLVSINKIDGNRCFETDVLQKAWQQTVDQHAMLRSAFVFDSSSNQPFRKVLKKHHVDIAFQPVDSEADAIVQSRNHLNAIRSRVFKDNSPPLSVRIFVLDEGQTLIHFIMGHILIDHVSLAHVFHDLVAFHQGLVQLPATSPSGFHHYLQHIDRTHDLRESNLYWVNKLRDAKPCMVHSETTVNKNNSNLHSMSAVKFSLEMTGELREFVRETGVTLSNLLQFTWAMLLHVHTNNMSVCFGHLASDRDIDLPYADEIVGPMLSMMVARASFSNAILILDALQAFQEDSIQNLRHKVFDLTAVERHLGYETGLFNTLFNFRKVKYSDSRPVANFRSIWKQDPHEQILVLAFNEAESQLDATLTYYESLFSETTVETLSKAYCCILRMIVSGHHRTVGSIKSVLRS</sequence>
<dbReference type="Gene3D" id="1.10.1200.10">
    <property type="entry name" value="ACP-like"/>
    <property type="match status" value="3"/>
</dbReference>
<dbReference type="EMBL" id="LFIV01000287">
    <property type="protein sequence ID" value="KZL64417.1"/>
    <property type="molecule type" value="Genomic_DNA"/>
</dbReference>
<dbReference type="PANTHER" id="PTHR45527:SF12">
    <property type="entry name" value="NONRIBOSOMAL PEPTIDE SYNTHETASE IVOA"/>
    <property type="match status" value="1"/>
</dbReference>
<evidence type="ECO:0000259" key="4">
    <source>
        <dbReference type="PROSITE" id="PS50075"/>
    </source>
</evidence>
<dbReference type="SUPFAM" id="SSF47336">
    <property type="entry name" value="ACP-like"/>
    <property type="match status" value="3"/>
</dbReference>
<dbReference type="InterPro" id="IPR001242">
    <property type="entry name" value="Condensation_dom"/>
</dbReference>
<dbReference type="Gene3D" id="3.40.50.12780">
    <property type="entry name" value="N-terminal domain of ligase-like"/>
    <property type="match status" value="2"/>
</dbReference>
<dbReference type="Gene3D" id="3.30.559.30">
    <property type="entry name" value="Nonribosomal peptide synthetase, condensation domain"/>
    <property type="match status" value="4"/>
</dbReference>
<dbReference type="SUPFAM" id="SSF56801">
    <property type="entry name" value="Acetyl-CoA synthetase-like"/>
    <property type="match status" value="2"/>
</dbReference>
<dbReference type="InterPro" id="IPR009081">
    <property type="entry name" value="PP-bd_ACP"/>
</dbReference>
<protein>
    <submittedName>
        <fullName evidence="5">Nonribosomal peptide synthetase</fullName>
    </submittedName>
</protein>
<dbReference type="InterPro" id="IPR000873">
    <property type="entry name" value="AMP-dep_synth/lig_dom"/>
</dbReference>
<feature type="domain" description="Carrier" evidence="4">
    <location>
        <begin position="2688"/>
        <end position="2761"/>
    </location>
</feature>
<dbReference type="InterPro" id="IPR020806">
    <property type="entry name" value="PKS_PP-bd"/>
</dbReference>
<dbReference type="GO" id="GO:0016874">
    <property type="term" value="F:ligase activity"/>
    <property type="evidence" value="ECO:0007669"/>
    <property type="project" value="UniProtKB-KW"/>
</dbReference>
<evidence type="ECO:0000313" key="5">
    <source>
        <dbReference type="EMBL" id="KZL64417.1"/>
    </source>
</evidence>
<dbReference type="SUPFAM" id="SSF52777">
    <property type="entry name" value="CoA-dependent acyltransferases"/>
    <property type="match status" value="8"/>
</dbReference>
<dbReference type="CDD" id="cd19542">
    <property type="entry name" value="CT_NRPS-like"/>
    <property type="match status" value="2"/>
</dbReference>
<dbReference type="SMART" id="SM00823">
    <property type="entry name" value="PKS_PP"/>
    <property type="match status" value="2"/>
</dbReference>
<evidence type="ECO:0000256" key="3">
    <source>
        <dbReference type="ARBA" id="ARBA00022598"/>
    </source>
</evidence>
<evidence type="ECO:0000313" key="6">
    <source>
        <dbReference type="Proteomes" id="UP000076552"/>
    </source>
</evidence>
<proteinExistence type="predicted"/>
<dbReference type="PROSITE" id="PS00455">
    <property type="entry name" value="AMP_BINDING"/>
    <property type="match status" value="2"/>
</dbReference>
<dbReference type="STRING" id="708197.A0A166M8M3"/>
<comment type="caution">
    <text evidence="5">The sequence shown here is derived from an EMBL/GenBank/DDBJ whole genome shotgun (WGS) entry which is preliminary data.</text>
</comment>
<dbReference type="InterPro" id="IPR010071">
    <property type="entry name" value="AA_adenyl_dom"/>
</dbReference>
<dbReference type="Proteomes" id="UP000076552">
    <property type="component" value="Unassembled WGS sequence"/>
</dbReference>
<dbReference type="FunFam" id="3.40.50.12780:FF:000014">
    <property type="entry name" value="Nonribosomal peptide synthetase 1"/>
    <property type="match status" value="1"/>
</dbReference>
<dbReference type="GO" id="GO:0005737">
    <property type="term" value="C:cytoplasm"/>
    <property type="evidence" value="ECO:0007669"/>
    <property type="project" value="TreeGrafter"/>
</dbReference>
<dbReference type="GO" id="GO:0031177">
    <property type="term" value="F:phosphopantetheine binding"/>
    <property type="evidence" value="ECO:0007669"/>
    <property type="project" value="InterPro"/>
</dbReference>
<evidence type="ECO:0000256" key="2">
    <source>
        <dbReference type="ARBA" id="ARBA00022553"/>
    </source>
</evidence>
<accession>A0A166M8M3</accession>
<dbReference type="Pfam" id="PF00501">
    <property type="entry name" value="AMP-binding"/>
    <property type="match status" value="2"/>
</dbReference>
<organism evidence="5 6">
    <name type="scientific">Colletotrichum tofieldiae</name>
    <dbReference type="NCBI Taxonomy" id="708197"/>
    <lineage>
        <taxon>Eukaryota</taxon>
        <taxon>Fungi</taxon>
        <taxon>Dikarya</taxon>
        <taxon>Ascomycota</taxon>
        <taxon>Pezizomycotina</taxon>
        <taxon>Sordariomycetes</taxon>
        <taxon>Hypocreomycetidae</taxon>
        <taxon>Glomerellales</taxon>
        <taxon>Glomerellaceae</taxon>
        <taxon>Colletotrichum</taxon>
        <taxon>Colletotrichum spaethianum species complex</taxon>
    </lineage>
</organism>
<dbReference type="FunFam" id="3.30.300.30:FF:000015">
    <property type="entry name" value="Nonribosomal peptide synthase SidD"/>
    <property type="match status" value="2"/>
</dbReference>
<reference evidence="5 6" key="1">
    <citation type="submission" date="2015-06" db="EMBL/GenBank/DDBJ databases">
        <title>Survival trade-offs in plant roots during colonization by closely related pathogenic and mutualistic fungi.</title>
        <authorList>
            <person name="Hacquard S."/>
            <person name="Kracher B."/>
            <person name="Hiruma K."/>
            <person name="Weinman A."/>
            <person name="Muench P."/>
            <person name="Garrido Oter R."/>
            <person name="Ver Loren van Themaat E."/>
            <person name="Dallerey J.-F."/>
            <person name="Damm U."/>
            <person name="Henrissat B."/>
            <person name="Lespinet O."/>
            <person name="Thon M."/>
            <person name="Kemen E."/>
            <person name="McHardy A.C."/>
            <person name="Schulze-Lefert P."/>
            <person name="O'Connell R.J."/>
        </authorList>
    </citation>
    <scope>NUCLEOTIDE SEQUENCE [LARGE SCALE GENOMIC DNA]</scope>
    <source>
        <strain evidence="5 6">0861</strain>
    </source>
</reference>
<name>A0A166M8M3_9PEZI</name>
<feature type="domain" description="Carrier" evidence="4">
    <location>
        <begin position="1124"/>
        <end position="1200"/>
    </location>
</feature>
<dbReference type="InterPro" id="IPR045851">
    <property type="entry name" value="AMP-bd_C_sf"/>
</dbReference>
<dbReference type="Gene3D" id="3.30.300.30">
    <property type="match status" value="2"/>
</dbReference>
<dbReference type="InterPro" id="IPR020845">
    <property type="entry name" value="AMP-binding_CS"/>
</dbReference>
<dbReference type="GO" id="GO:0043041">
    <property type="term" value="P:amino acid activation for nonribosomal peptide biosynthetic process"/>
    <property type="evidence" value="ECO:0007669"/>
    <property type="project" value="TreeGrafter"/>
</dbReference>
<dbReference type="InterPro" id="IPR023213">
    <property type="entry name" value="CAT-like_dom_sf"/>
</dbReference>
<dbReference type="GO" id="GO:0044550">
    <property type="term" value="P:secondary metabolite biosynthetic process"/>
    <property type="evidence" value="ECO:0007669"/>
    <property type="project" value="TreeGrafter"/>
</dbReference>
<gene>
    <name evidence="5" type="ORF">CT0861_11685</name>
</gene>
<dbReference type="CDD" id="cd05918">
    <property type="entry name" value="A_NRPS_SidN3_like"/>
    <property type="match status" value="2"/>
</dbReference>
<keyword evidence="1" id="KW-0596">Phosphopantetheine</keyword>
<keyword evidence="2" id="KW-0597">Phosphoprotein</keyword>
<dbReference type="InterPro" id="IPR036736">
    <property type="entry name" value="ACP-like_sf"/>
</dbReference>
<dbReference type="PROSITE" id="PS50075">
    <property type="entry name" value="CARRIER"/>
    <property type="match status" value="3"/>
</dbReference>
<dbReference type="NCBIfam" id="TIGR01733">
    <property type="entry name" value="AA-adenyl-dom"/>
    <property type="match status" value="2"/>
</dbReference>
<dbReference type="InterPro" id="IPR042099">
    <property type="entry name" value="ANL_N_sf"/>
</dbReference>
<dbReference type="PANTHER" id="PTHR45527">
    <property type="entry name" value="NONRIBOSOMAL PEPTIDE SYNTHETASE"/>
    <property type="match status" value="1"/>
</dbReference>
<keyword evidence="6" id="KW-1185">Reference proteome</keyword>
<dbReference type="Pfam" id="PF00668">
    <property type="entry name" value="Condensation"/>
    <property type="match status" value="4"/>
</dbReference>